<protein>
    <submittedName>
        <fullName evidence="1">Uncharacterized protein</fullName>
    </submittedName>
</protein>
<comment type="caution">
    <text evidence="1">The sequence shown here is derived from an EMBL/GenBank/DDBJ whole genome shotgun (WGS) entry which is preliminary data.</text>
</comment>
<gene>
    <name evidence="1" type="ORF">K3G42_024308</name>
</gene>
<evidence type="ECO:0000313" key="2">
    <source>
        <dbReference type="Proteomes" id="UP000827872"/>
    </source>
</evidence>
<sequence>MSVIDTTGTAPEKGATQEEIDSLPSTNSPSVISAVTQVSTKNSEKGDMLSATLEVDPSVAPDLLVTEDKSATSPTPTPVSLESNTNMGDDADDDDDGDDIEDGLMTGSLSTAKETVDPGDSQEDDNQIEETLDFQDEEEQWASTQTYGNKPFADEMKDSISGLEDDSHFFFHLVVVAFLVAVVYITYHNKRKVS</sequence>
<dbReference type="EMBL" id="CM037616">
    <property type="protein sequence ID" value="KAH7992560.1"/>
    <property type="molecule type" value="Genomic_DNA"/>
</dbReference>
<proteinExistence type="predicted"/>
<evidence type="ECO:0000313" key="1">
    <source>
        <dbReference type="EMBL" id="KAH7992560.1"/>
    </source>
</evidence>
<dbReference type="Proteomes" id="UP000827872">
    <property type="component" value="Linkage Group LG03"/>
</dbReference>
<keyword evidence="2" id="KW-1185">Reference proteome</keyword>
<accession>A0ACB8EJR6</accession>
<name>A0ACB8EJR6_9SAUR</name>
<organism evidence="1 2">
    <name type="scientific">Sphaerodactylus townsendi</name>
    <dbReference type="NCBI Taxonomy" id="933632"/>
    <lineage>
        <taxon>Eukaryota</taxon>
        <taxon>Metazoa</taxon>
        <taxon>Chordata</taxon>
        <taxon>Craniata</taxon>
        <taxon>Vertebrata</taxon>
        <taxon>Euteleostomi</taxon>
        <taxon>Lepidosauria</taxon>
        <taxon>Squamata</taxon>
        <taxon>Bifurcata</taxon>
        <taxon>Gekkota</taxon>
        <taxon>Sphaerodactylidae</taxon>
        <taxon>Sphaerodactylus</taxon>
    </lineage>
</organism>
<reference evidence="1" key="1">
    <citation type="submission" date="2021-08" db="EMBL/GenBank/DDBJ databases">
        <title>The first chromosome-level gecko genome reveals the dynamic sex chromosomes of Neotropical dwarf geckos (Sphaerodactylidae: Sphaerodactylus).</title>
        <authorList>
            <person name="Pinto B.J."/>
            <person name="Keating S.E."/>
            <person name="Gamble T."/>
        </authorList>
    </citation>
    <scope>NUCLEOTIDE SEQUENCE</scope>
    <source>
        <strain evidence="1">TG3544</strain>
    </source>
</reference>